<keyword evidence="3" id="KW-1185">Reference proteome</keyword>
<dbReference type="AlphaFoldDB" id="A0A3N0AA48"/>
<name>A0A3N0AA48_9ACTN</name>
<evidence type="ECO:0000313" key="1">
    <source>
        <dbReference type="EMBL" id="MBB3171059.1"/>
    </source>
</evidence>
<dbReference type="OrthoDB" id="9808443at2"/>
<dbReference type="Proteomes" id="UP000530850">
    <property type="component" value="Unassembled WGS sequence"/>
</dbReference>
<gene>
    <name evidence="2" type="ORF">E5982_03070</name>
    <name evidence="1" type="ORF">FHR31_000871</name>
</gene>
<sequence>MITGARRIKDLIRNRAKGDGATAQMFLRHYAMERLLERLSVSDYRDDFVIKGGMLVASLIGVDERSTRDIDATMRGHDMSLDNVSRILAEVASIDIGDGFTFELGAPQEIMEDSEYGGVRIGVSASIEKTKITFKIDVSTGDAITPDAIEYEYKLLFEDRSIALRSYNTETALAEKLETILSLALQTTRMRDFYDIYALTESGRNIDFALLGNALDATMAVRSSTALLDRSDEVIGLLEGSEMMESHWSRYQAANSFAESVSWQDTLASLRTMVNAIKAATAAHCPKEPQEDTWAIS</sequence>
<evidence type="ECO:0000313" key="2">
    <source>
        <dbReference type="EMBL" id="TJW11215.1"/>
    </source>
</evidence>
<proteinExistence type="predicted"/>
<dbReference type="InterPro" id="IPR014942">
    <property type="entry name" value="AbiEii"/>
</dbReference>
<dbReference type="RefSeq" id="WP_123185519.1">
    <property type="nucleotide sequence ID" value="NZ_JACHYA010000002.1"/>
</dbReference>
<protein>
    <submittedName>
        <fullName evidence="2">Nucleotidyl transferase AbiEii/AbiGii toxin family protein</fullName>
    </submittedName>
    <submittedName>
        <fullName evidence="1">Putative nucleotidyltransferase component of viral defense system</fullName>
    </submittedName>
</protein>
<dbReference type="Proteomes" id="UP000309454">
    <property type="component" value="Unassembled WGS sequence"/>
</dbReference>
<reference evidence="1 4" key="2">
    <citation type="submission" date="2020-08" db="EMBL/GenBank/DDBJ databases">
        <title>Sequencing the genomes of 1000 actinobacteria strains.</title>
        <authorList>
            <person name="Klenk H.-P."/>
        </authorList>
    </citation>
    <scope>NUCLEOTIDE SEQUENCE [LARGE SCALE GENOMIC DNA]</scope>
    <source>
        <strain evidence="1 4">DSM 22242</strain>
    </source>
</reference>
<keyword evidence="1" id="KW-0808">Transferase</keyword>
<dbReference type="GeneID" id="93356828"/>
<comment type="caution">
    <text evidence="1">The sequence shown here is derived from an EMBL/GenBank/DDBJ whole genome shotgun (WGS) entry which is preliminary data.</text>
</comment>
<evidence type="ECO:0000313" key="4">
    <source>
        <dbReference type="Proteomes" id="UP000530850"/>
    </source>
</evidence>
<accession>A0A3N0AA48</accession>
<reference evidence="2 3" key="1">
    <citation type="submission" date="2019-04" db="EMBL/GenBank/DDBJ databases">
        <title>Microbes associate with the intestines of laboratory mice.</title>
        <authorList>
            <person name="Navarre W."/>
            <person name="Wong E."/>
            <person name="Huang K.C."/>
            <person name="Tropini C."/>
            <person name="Ng K."/>
            <person name="Yu B."/>
        </authorList>
    </citation>
    <scope>NUCLEOTIDE SEQUENCE [LARGE SCALE GENOMIC DNA]</scope>
    <source>
        <strain evidence="2 3">NM48_B13</strain>
    </source>
</reference>
<dbReference type="GO" id="GO:0016740">
    <property type="term" value="F:transferase activity"/>
    <property type="evidence" value="ECO:0007669"/>
    <property type="project" value="UniProtKB-KW"/>
</dbReference>
<organism evidence="1 4">
    <name type="scientific">Parvibacter caecicola</name>
    <dbReference type="NCBI Taxonomy" id="747645"/>
    <lineage>
        <taxon>Bacteria</taxon>
        <taxon>Bacillati</taxon>
        <taxon>Actinomycetota</taxon>
        <taxon>Coriobacteriia</taxon>
        <taxon>Coriobacteriales</taxon>
        <taxon>Coriobacteriaceae</taxon>
        <taxon>Parvibacter</taxon>
    </lineage>
</organism>
<evidence type="ECO:0000313" key="3">
    <source>
        <dbReference type="Proteomes" id="UP000309454"/>
    </source>
</evidence>
<dbReference type="Pfam" id="PF08843">
    <property type="entry name" value="AbiEii"/>
    <property type="match status" value="1"/>
</dbReference>
<dbReference type="EMBL" id="JACHYA010000002">
    <property type="protein sequence ID" value="MBB3171059.1"/>
    <property type="molecule type" value="Genomic_DNA"/>
</dbReference>
<dbReference type="EMBL" id="SSTM01000002">
    <property type="protein sequence ID" value="TJW11215.1"/>
    <property type="molecule type" value="Genomic_DNA"/>
</dbReference>